<evidence type="ECO:0000313" key="2">
    <source>
        <dbReference type="EMBL" id="MFC3809100.1"/>
    </source>
</evidence>
<proteinExistence type="predicted"/>
<keyword evidence="3" id="KW-1185">Reference proteome</keyword>
<comment type="caution">
    <text evidence="2">The sequence shown here is derived from an EMBL/GenBank/DDBJ whole genome shotgun (WGS) entry which is preliminary data.</text>
</comment>
<feature type="domain" description="Outer membrane protein beta-barrel" evidence="1">
    <location>
        <begin position="20"/>
        <end position="180"/>
    </location>
</feature>
<dbReference type="EMBL" id="JBHRYQ010000001">
    <property type="protein sequence ID" value="MFC3809100.1"/>
    <property type="molecule type" value="Genomic_DNA"/>
</dbReference>
<evidence type="ECO:0000259" key="1">
    <source>
        <dbReference type="Pfam" id="PF13568"/>
    </source>
</evidence>
<dbReference type="RefSeq" id="WP_379833676.1">
    <property type="nucleotide sequence ID" value="NZ_JBHRYQ010000001.1"/>
</dbReference>
<dbReference type="Pfam" id="PF13568">
    <property type="entry name" value="OMP_b-brl_2"/>
    <property type="match status" value="1"/>
</dbReference>
<organism evidence="2 3">
    <name type="scientific">Lacihabitans lacunae</name>
    <dbReference type="NCBI Taxonomy" id="1028214"/>
    <lineage>
        <taxon>Bacteria</taxon>
        <taxon>Pseudomonadati</taxon>
        <taxon>Bacteroidota</taxon>
        <taxon>Cytophagia</taxon>
        <taxon>Cytophagales</taxon>
        <taxon>Leadbetterellaceae</taxon>
        <taxon>Lacihabitans</taxon>
    </lineage>
</organism>
<sequence length="207" mass="22323">MKKVGLLIVACIISQVSYGQFTLGVKGGLNFSNLVTNAGSFGNNIKESKETQTGYAFGLYSRIGNNFFLQPEVLFSTKGGKVEFVPTGGGSPVLIDIKTNNIDIPVLVGFKLFNRIRIQGGPMATIKLSEDGEFVSELKKIGSNVNEAFAKATYGYQVGVGVKLLGFDLDLRNIGSLGDLSESQFGADTRFNQTQKGWQLTLGHKIL</sequence>
<gene>
    <name evidence="2" type="ORF">ACFOOI_00420</name>
</gene>
<accession>A0ABV7YPX0</accession>
<name>A0ABV7YPX0_9BACT</name>
<dbReference type="Proteomes" id="UP001595616">
    <property type="component" value="Unassembled WGS sequence"/>
</dbReference>
<protein>
    <submittedName>
        <fullName evidence="2">Porin family protein</fullName>
    </submittedName>
</protein>
<dbReference type="InterPro" id="IPR025665">
    <property type="entry name" value="Beta-barrel_OMP_2"/>
</dbReference>
<reference evidence="3" key="1">
    <citation type="journal article" date="2019" name="Int. J. Syst. Evol. Microbiol.">
        <title>The Global Catalogue of Microorganisms (GCM) 10K type strain sequencing project: providing services to taxonomists for standard genome sequencing and annotation.</title>
        <authorList>
            <consortium name="The Broad Institute Genomics Platform"/>
            <consortium name="The Broad Institute Genome Sequencing Center for Infectious Disease"/>
            <person name="Wu L."/>
            <person name="Ma J."/>
        </authorList>
    </citation>
    <scope>NUCLEOTIDE SEQUENCE [LARGE SCALE GENOMIC DNA]</scope>
    <source>
        <strain evidence="3">CECT 7956</strain>
    </source>
</reference>
<evidence type="ECO:0000313" key="3">
    <source>
        <dbReference type="Proteomes" id="UP001595616"/>
    </source>
</evidence>